<organism evidence="2 3">
    <name type="scientific">Oerskovia jenensis</name>
    <dbReference type="NCBI Taxonomy" id="162169"/>
    <lineage>
        <taxon>Bacteria</taxon>
        <taxon>Bacillati</taxon>
        <taxon>Actinomycetota</taxon>
        <taxon>Actinomycetes</taxon>
        <taxon>Micrococcales</taxon>
        <taxon>Cellulomonadaceae</taxon>
        <taxon>Oerskovia</taxon>
    </lineage>
</organism>
<gene>
    <name evidence="2" type="ORF">JOD49_003475</name>
</gene>
<evidence type="ECO:0000256" key="1">
    <source>
        <dbReference type="SAM" id="MobiDB-lite"/>
    </source>
</evidence>
<proteinExistence type="predicted"/>
<dbReference type="Proteomes" id="UP000698059">
    <property type="component" value="Unassembled WGS sequence"/>
</dbReference>
<accession>A0ABS2LJF5</accession>
<dbReference type="InterPro" id="IPR019587">
    <property type="entry name" value="Polyketide_cyclase/dehydratase"/>
</dbReference>
<reference evidence="2 3" key="1">
    <citation type="submission" date="2021-01" db="EMBL/GenBank/DDBJ databases">
        <title>Sequencing the genomes of 1000 actinobacteria strains.</title>
        <authorList>
            <person name="Klenk H.-P."/>
        </authorList>
    </citation>
    <scope>NUCLEOTIDE SEQUENCE [LARGE SCALE GENOMIC DNA]</scope>
    <source>
        <strain evidence="2 3">DSM 46000</strain>
    </source>
</reference>
<dbReference type="EMBL" id="JAFBBO010000001">
    <property type="protein sequence ID" value="MBM7480555.1"/>
    <property type="molecule type" value="Genomic_DNA"/>
</dbReference>
<protein>
    <recommendedName>
        <fullName evidence="4">SRPBCC family protein</fullName>
    </recommendedName>
</protein>
<dbReference type="InterPro" id="IPR023393">
    <property type="entry name" value="START-like_dom_sf"/>
</dbReference>
<dbReference type="Pfam" id="PF10604">
    <property type="entry name" value="Polyketide_cyc2"/>
    <property type="match status" value="1"/>
</dbReference>
<comment type="caution">
    <text evidence="2">The sequence shown here is derived from an EMBL/GenBank/DDBJ whole genome shotgun (WGS) entry which is preliminary data.</text>
</comment>
<evidence type="ECO:0008006" key="4">
    <source>
        <dbReference type="Google" id="ProtNLM"/>
    </source>
</evidence>
<name>A0ABS2LJF5_9CELL</name>
<feature type="region of interest" description="Disordered" evidence="1">
    <location>
        <begin position="177"/>
        <end position="208"/>
    </location>
</feature>
<sequence length="208" mass="23442">MARGIYVETPISASLDVVWSLTQDPEQHVRWDVRFSRIVPTGTTESGATRFTYTRRVLFRTVAGDGVSLGETGGRDGSRTSALRFATSDPVSPIRSGRGYWRYVPDGDGVRFVTGYDYTPGWGSALDRLARPALGWATAWSFDRLRIWAERDEPPERWPLVSVLWFWRPERPRAARCRRAPDGGRRRDDHLRDAPATLATLPAPGRTP</sequence>
<feature type="compositionally biased region" description="Low complexity" evidence="1">
    <location>
        <begin position="194"/>
        <end position="208"/>
    </location>
</feature>
<dbReference type="SUPFAM" id="SSF55961">
    <property type="entry name" value="Bet v1-like"/>
    <property type="match status" value="1"/>
</dbReference>
<dbReference type="RefSeq" id="WP_205308312.1">
    <property type="nucleotide sequence ID" value="NZ_BAAAVF010000001.1"/>
</dbReference>
<dbReference type="Gene3D" id="3.30.530.20">
    <property type="match status" value="1"/>
</dbReference>
<keyword evidence="3" id="KW-1185">Reference proteome</keyword>
<evidence type="ECO:0000313" key="2">
    <source>
        <dbReference type="EMBL" id="MBM7480555.1"/>
    </source>
</evidence>
<evidence type="ECO:0000313" key="3">
    <source>
        <dbReference type="Proteomes" id="UP000698059"/>
    </source>
</evidence>
<feature type="compositionally biased region" description="Basic and acidic residues" evidence="1">
    <location>
        <begin position="177"/>
        <end position="193"/>
    </location>
</feature>